<proteinExistence type="predicted"/>
<dbReference type="Proteomes" id="UP000018159">
    <property type="component" value="Unassembled WGS sequence"/>
</dbReference>
<dbReference type="RefSeq" id="WP_048196311.1">
    <property type="nucleotide sequence ID" value="NZ_CBTY010000009.1"/>
</dbReference>
<comment type="caution">
    <text evidence="2">The sequence shown here is derived from an EMBL/GenBank/DDBJ whole genome shotgun (WGS) entry which is preliminary data.</text>
</comment>
<protein>
    <submittedName>
        <fullName evidence="2">Uncharacterized protein</fullName>
    </submittedName>
</protein>
<organism evidence="2 3">
    <name type="scientific">Candidatus Nitrosotenuis uzonensis</name>
    <dbReference type="NCBI Taxonomy" id="1407055"/>
    <lineage>
        <taxon>Archaea</taxon>
        <taxon>Nitrososphaerota</taxon>
        <taxon>Candidatus Nitrosotenuis</taxon>
    </lineage>
</organism>
<sequence length="189" mass="20912">MKNLLSLMALVISVVMGSTVLIESQIGVADAAKSTGTKNQPFGKNAPVKVCGDQLCALSPSMSGDSQTMASDAVSLESILKQMDLIHKKHQNQLKEKWATLNADEKAQFSKKLQDMLKKMESMSMVEHMDKMMKDGKHDKEGHDMKGDHTKKEGHDMKGDHTKKEGHDMKGDHTKKEGHGQMKGEHKTQ</sequence>
<reference evidence="2 3" key="1">
    <citation type="journal article" date="2013" name="PLoS ONE">
        <title>Enrichment and Genome Sequence of the Group I.1a Ammonia-Oxidizing Archaeon ?Ca. Nitrosotenuis uzonensis? Representing a Clade Globally.</title>
        <authorList>
            <person name="Lebedeva E.V."/>
            <person name="Hatzenpichler R."/>
            <person name="Pelletier E."/>
            <person name="Schuster N."/>
            <person name="Hauzmayer S."/>
            <person name="Bulaev A."/>
            <person name="Grigor'eva N.V."/>
            <person name="Galushko A."/>
            <person name="Schmid M."/>
            <person name="Palatinszky M."/>
            <person name="Le Paslier D."/>
            <person name="Daims H."/>
            <person name="Wagner M."/>
        </authorList>
    </citation>
    <scope>NUCLEOTIDE SEQUENCE [LARGE SCALE GENOMIC DNA]</scope>
    <source>
        <strain evidence="2 3">N4</strain>
    </source>
</reference>
<feature type="region of interest" description="Disordered" evidence="1">
    <location>
        <begin position="135"/>
        <end position="189"/>
    </location>
</feature>
<evidence type="ECO:0000313" key="3">
    <source>
        <dbReference type="Proteomes" id="UP000018159"/>
    </source>
</evidence>
<gene>
    <name evidence="2" type="ORF">NITUZ_40107</name>
</gene>
<keyword evidence="3" id="KW-1185">Reference proteome</keyword>
<dbReference type="EMBL" id="CBTY010000009">
    <property type="protein sequence ID" value="CDI05941.1"/>
    <property type="molecule type" value="Genomic_DNA"/>
</dbReference>
<evidence type="ECO:0000256" key="1">
    <source>
        <dbReference type="SAM" id="MobiDB-lite"/>
    </source>
</evidence>
<dbReference type="AlphaFoldDB" id="V6AT87"/>
<dbReference type="STRING" id="1407055.NITUZ_40107"/>
<accession>V6AT87</accession>
<evidence type="ECO:0000313" key="2">
    <source>
        <dbReference type="EMBL" id="CDI05941.1"/>
    </source>
</evidence>
<name>V6AT87_9ARCH</name>